<reference evidence="13 14" key="1">
    <citation type="submission" date="2018-11" db="EMBL/GenBank/DDBJ databases">
        <authorList>
            <consortium name="Pathogen Informatics"/>
        </authorList>
    </citation>
    <scope>NUCLEOTIDE SEQUENCE [LARGE SCALE GENOMIC DNA]</scope>
</reference>
<dbReference type="GO" id="GO:0005874">
    <property type="term" value="C:microtubule"/>
    <property type="evidence" value="ECO:0007669"/>
    <property type="project" value="UniProtKB-KW"/>
</dbReference>
<dbReference type="PANTHER" id="PTHR22878:SF66">
    <property type="entry name" value="DYNEIN AXONEMAL HEAVY CHAIN 7"/>
    <property type="match status" value="1"/>
</dbReference>
<evidence type="ECO:0000256" key="9">
    <source>
        <dbReference type="ARBA" id="ARBA00023175"/>
    </source>
</evidence>
<dbReference type="EMBL" id="UYRU01056228">
    <property type="protein sequence ID" value="VDN13370.1"/>
    <property type="molecule type" value="Genomic_DNA"/>
</dbReference>
<evidence type="ECO:0000256" key="5">
    <source>
        <dbReference type="ARBA" id="ARBA00022840"/>
    </source>
</evidence>
<dbReference type="FunFam" id="1.20.140.100:FF:000004">
    <property type="entry name" value="Dynein axonemal heavy chain 6"/>
    <property type="match status" value="1"/>
</dbReference>
<dbReference type="Proteomes" id="UP000281553">
    <property type="component" value="Unassembled WGS sequence"/>
</dbReference>
<dbReference type="GO" id="GO:0051959">
    <property type="term" value="F:dynein light intermediate chain binding"/>
    <property type="evidence" value="ECO:0007669"/>
    <property type="project" value="InterPro"/>
</dbReference>
<keyword evidence="3" id="KW-0493">Microtubule</keyword>
<dbReference type="InterPro" id="IPR042222">
    <property type="entry name" value="Dynein_2_N"/>
</dbReference>
<keyword evidence="10" id="KW-0206">Cytoskeleton</keyword>
<evidence type="ECO:0000256" key="3">
    <source>
        <dbReference type="ARBA" id="ARBA00022701"/>
    </source>
</evidence>
<feature type="domain" description="Dynein heavy chain linker" evidence="12">
    <location>
        <begin position="90"/>
        <end position="248"/>
    </location>
</feature>
<evidence type="ECO:0000256" key="2">
    <source>
        <dbReference type="ARBA" id="ARBA00022490"/>
    </source>
</evidence>
<keyword evidence="5" id="KW-0067">ATP-binding</keyword>
<evidence type="ECO:0000256" key="11">
    <source>
        <dbReference type="ARBA" id="ARBA00023273"/>
    </source>
</evidence>
<dbReference type="FunFam" id="3.20.180.20:FF:000003">
    <property type="entry name" value="Dynein heavy chain 12, axonemal"/>
    <property type="match status" value="1"/>
</dbReference>
<keyword evidence="14" id="KW-1185">Reference proteome</keyword>
<dbReference type="OrthoDB" id="5593012at2759"/>
<name>A0A3P7LJ01_DIBLA</name>
<dbReference type="InterPro" id="IPR026983">
    <property type="entry name" value="DHC"/>
</dbReference>
<dbReference type="GO" id="GO:0045505">
    <property type="term" value="F:dynein intermediate chain binding"/>
    <property type="evidence" value="ECO:0007669"/>
    <property type="project" value="InterPro"/>
</dbReference>
<dbReference type="InterPro" id="IPR042228">
    <property type="entry name" value="Dynein_linker_3"/>
</dbReference>
<dbReference type="Gene3D" id="1.20.140.100">
    <property type="entry name" value="Dynein heavy chain, N-terminal domain 2"/>
    <property type="match status" value="1"/>
</dbReference>
<keyword evidence="7" id="KW-0175">Coiled coil</keyword>
<evidence type="ECO:0000256" key="4">
    <source>
        <dbReference type="ARBA" id="ARBA00022741"/>
    </source>
</evidence>
<keyword evidence="8" id="KW-0969">Cilium</keyword>
<organism evidence="13 14">
    <name type="scientific">Dibothriocephalus latus</name>
    <name type="common">Fish tapeworm</name>
    <name type="synonym">Diphyllobothrium latum</name>
    <dbReference type="NCBI Taxonomy" id="60516"/>
    <lineage>
        <taxon>Eukaryota</taxon>
        <taxon>Metazoa</taxon>
        <taxon>Spiralia</taxon>
        <taxon>Lophotrochozoa</taxon>
        <taxon>Platyhelminthes</taxon>
        <taxon>Cestoda</taxon>
        <taxon>Eucestoda</taxon>
        <taxon>Diphyllobothriidea</taxon>
        <taxon>Diphyllobothriidae</taxon>
        <taxon>Dibothriocephalus</taxon>
    </lineage>
</organism>
<gene>
    <name evidence="13" type="ORF">DILT_LOCUS9201</name>
</gene>
<accession>A0A3P7LJ01</accession>
<proteinExistence type="predicted"/>
<evidence type="ECO:0000256" key="7">
    <source>
        <dbReference type="ARBA" id="ARBA00023054"/>
    </source>
</evidence>
<evidence type="ECO:0000256" key="1">
    <source>
        <dbReference type="ARBA" id="ARBA00004430"/>
    </source>
</evidence>
<dbReference type="Gene3D" id="3.20.180.20">
    <property type="entry name" value="Dynein heavy chain, N-terminal domain 2"/>
    <property type="match status" value="1"/>
</dbReference>
<keyword evidence="9" id="KW-0505">Motor protein</keyword>
<evidence type="ECO:0000256" key="8">
    <source>
        <dbReference type="ARBA" id="ARBA00023069"/>
    </source>
</evidence>
<dbReference type="GO" id="GO:0007018">
    <property type="term" value="P:microtubule-based movement"/>
    <property type="evidence" value="ECO:0007669"/>
    <property type="project" value="InterPro"/>
</dbReference>
<protein>
    <recommendedName>
        <fullName evidence="12">Dynein heavy chain linker domain-containing protein</fullName>
    </recommendedName>
</protein>
<dbReference type="AlphaFoldDB" id="A0A3P7LJ01"/>
<sequence length="552" mass="65310">MMKLIDYVKQTETVTMRDMERQLDHSRDRLLFLMDHAQLNPSDMRMNSQVFEWHTRMGDIFEEHRNTVRVKREEFEVNLRYRRERFIEELESYRKQVDEYENLGDINELFNSKYKEWMEGPMDKVNPEAVDSDVGNYYRTLFKLEKTFEQMPAPRKIAGKVRTKVEEFKEHMPIVLTLFNPGLKERHWQQISEVVGYTLRNEEGMCLAKLVDMNLEAFIPKFESISEAASKEHGLEKAMAKMQAEWAPTMRGSPFIKPFENEIREWEGKLIMTQDILDAWMKVQATWLYLEPIFSSPDIMAQMPDESRKFTSVDKTWKELMKLATVDPHVLKVITIDKMLEKFRKANEFLEIILKGLNAYLEKKRLCFPRFFFLSNDELLEILSETKDPTRVQPHLKKCFEGIATLTFTDDLDITHMKSSENEVVQLKNVISTSKARGAVEKWLIELEEDMIISVRLNIFNALENYVVAPRREWVCHWCGQAVLAISMTYWTTYCTQAIDTGAEAMNDYLEVSPELFFCKYGELLYVYKNPLLKELSRLFTNRILCVRWSYV</sequence>
<feature type="domain" description="Dynein heavy chain linker" evidence="12">
    <location>
        <begin position="249"/>
        <end position="460"/>
    </location>
</feature>
<dbReference type="GO" id="GO:0005930">
    <property type="term" value="C:axoneme"/>
    <property type="evidence" value="ECO:0007669"/>
    <property type="project" value="UniProtKB-SubCell"/>
</dbReference>
<keyword evidence="4" id="KW-0547">Nucleotide-binding</keyword>
<evidence type="ECO:0000313" key="13">
    <source>
        <dbReference type="EMBL" id="VDN13370.1"/>
    </source>
</evidence>
<keyword evidence="2" id="KW-0963">Cytoplasm</keyword>
<keyword evidence="11" id="KW-0966">Cell projection</keyword>
<keyword evidence="6" id="KW-0243">Dynein</keyword>
<dbReference type="InterPro" id="IPR013602">
    <property type="entry name" value="Dynein_heavy_linker"/>
</dbReference>
<evidence type="ECO:0000313" key="14">
    <source>
        <dbReference type="Proteomes" id="UP000281553"/>
    </source>
</evidence>
<evidence type="ECO:0000256" key="10">
    <source>
        <dbReference type="ARBA" id="ARBA00023212"/>
    </source>
</evidence>
<dbReference type="PANTHER" id="PTHR22878">
    <property type="entry name" value="DYNEIN HEAVY CHAIN 6, AXONEMAL-LIKE-RELATED"/>
    <property type="match status" value="1"/>
</dbReference>
<dbReference type="Pfam" id="PF08393">
    <property type="entry name" value="DHC_N2"/>
    <property type="match status" value="2"/>
</dbReference>
<dbReference type="GO" id="GO:0030286">
    <property type="term" value="C:dynein complex"/>
    <property type="evidence" value="ECO:0007669"/>
    <property type="project" value="UniProtKB-KW"/>
</dbReference>
<evidence type="ECO:0000259" key="12">
    <source>
        <dbReference type="Pfam" id="PF08393"/>
    </source>
</evidence>
<dbReference type="FunFam" id="1.10.287.2620:FF:000002">
    <property type="entry name" value="Dynein heavy chain 2, axonemal"/>
    <property type="match status" value="1"/>
</dbReference>
<evidence type="ECO:0000256" key="6">
    <source>
        <dbReference type="ARBA" id="ARBA00023017"/>
    </source>
</evidence>
<dbReference type="GO" id="GO:0005524">
    <property type="term" value="F:ATP binding"/>
    <property type="evidence" value="ECO:0007669"/>
    <property type="project" value="UniProtKB-KW"/>
</dbReference>
<comment type="subcellular location">
    <subcellularLocation>
        <location evidence="1">Cytoplasm</location>
        <location evidence="1">Cytoskeleton</location>
        <location evidence="1">Cilium axoneme</location>
    </subcellularLocation>
</comment>